<protein>
    <submittedName>
        <fullName evidence="2">Uncharacterized protein</fullName>
    </submittedName>
</protein>
<name>A0A1F6PCP3_9BACT</name>
<dbReference type="AlphaFoldDB" id="A0A1F6PCP3"/>
<accession>A0A1F6PCP3</accession>
<comment type="caution">
    <text evidence="2">The sequence shown here is derived from an EMBL/GenBank/DDBJ whole genome shotgun (WGS) entry which is preliminary data.</text>
</comment>
<feature type="transmembrane region" description="Helical" evidence="1">
    <location>
        <begin position="53"/>
        <end position="81"/>
    </location>
</feature>
<organism evidence="2 3">
    <name type="scientific">Candidatus Magasanikbacteria bacterium RIFOXYD2_FULL_41_14</name>
    <dbReference type="NCBI Taxonomy" id="1798709"/>
    <lineage>
        <taxon>Bacteria</taxon>
        <taxon>Candidatus Magasanikiibacteriota</taxon>
    </lineage>
</organism>
<dbReference type="EMBL" id="MFRE01000022">
    <property type="protein sequence ID" value="OGH93714.1"/>
    <property type="molecule type" value="Genomic_DNA"/>
</dbReference>
<gene>
    <name evidence="2" type="ORF">A2538_02405</name>
</gene>
<feature type="transmembrane region" description="Helical" evidence="1">
    <location>
        <begin position="102"/>
        <end position="124"/>
    </location>
</feature>
<keyword evidence="1" id="KW-0472">Membrane</keyword>
<dbReference type="InterPro" id="IPR043993">
    <property type="entry name" value="T4SS_pilin"/>
</dbReference>
<keyword evidence="1" id="KW-1133">Transmembrane helix</keyword>
<evidence type="ECO:0000256" key="1">
    <source>
        <dbReference type="SAM" id="Phobius"/>
    </source>
</evidence>
<reference evidence="2 3" key="1">
    <citation type="journal article" date="2016" name="Nat. Commun.">
        <title>Thousands of microbial genomes shed light on interconnected biogeochemical processes in an aquifer system.</title>
        <authorList>
            <person name="Anantharaman K."/>
            <person name="Brown C.T."/>
            <person name="Hug L.A."/>
            <person name="Sharon I."/>
            <person name="Castelle C.J."/>
            <person name="Probst A.J."/>
            <person name="Thomas B.C."/>
            <person name="Singh A."/>
            <person name="Wilkins M.J."/>
            <person name="Karaoz U."/>
            <person name="Brodie E.L."/>
            <person name="Williams K.H."/>
            <person name="Hubbard S.S."/>
            <person name="Banfield J.F."/>
        </authorList>
    </citation>
    <scope>NUCLEOTIDE SEQUENCE [LARGE SCALE GENOMIC DNA]</scope>
</reference>
<dbReference type="Proteomes" id="UP000178254">
    <property type="component" value="Unassembled WGS sequence"/>
</dbReference>
<evidence type="ECO:0000313" key="3">
    <source>
        <dbReference type="Proteomes" id="UP000178254"/>
    </source>
</evidence>
<sequence length="344" mass="36057">MKLKIFIATFVVVLVLAPTGAYLGNIAFAQEPKRDATLYNLDVTGPGAGYTKTVTVMSIAQAGLGGALAMISIAILLLLIYGGTRWMIARGNAEDVTKAKDIIEQALIGLVIILGAWGLASFVFGRLQGKVSNTATDIIGGAQDAIIGLCVCPDNSCENLYQFNLTPTAPGELDAPGFCQAYCNGDSDYKIISPATGQADCSEFISKLPPTPTPDFQLGACVCQNGSCLATAEDDCSSSCTDSSSAVNDWQAGLCQNVCISGVYEAGCDRCPNGVCPPPSDIPPLPLPDLYDVCYCGLGDGDLKNDTCHSEVVVNEINYTAIWCDNLCGDFSDNFAPNQAHGCP</sequence>
<keyword evidence="1" id="KW-0812">Transmembrane</keyword>
<proteinExistence type="predicted"/>
<evidence type="ECO:0000313" key="2">
    <source>
        <dbReference type="EMBL" id="OGH93714.1"/>
    </source>
</evidence>
<dbReference type="Pfam" id="PF18895">
    <property type="entry name" value="T4SS_pilin"/>
    <property type="match status" value="1"/>
</dbReference>